<dbReference type="InterPro" id="IPR003841">
    <property type="entry name" value="Na/Pi_transpt"/>
</dbReference>
<sequence>MAVKNRPWVNLLTALLGLYLFFLAIELLGSGLKLLGEKTVEKLILATNNPFSGLFIGILTTSLVQSSSAITSIVVGMVGAKVLHLRNAIPIIMGANIGTTVTNTLVALTTLSSSQRLSRIFPSAVVHDFFNLLSVLLFFPLEISFHLIERLSFFLTELFKNVGGVYLVSPLKVIINPVAHPLSSLLNSFPVILLILSLLFLFFGLKVLVDNTRRLISGEMEILLDRYIFGSPAKSFLLGLFFTAIIQSSSVTTSLIIPLVAVGLLDVIKVYPYTLGANIGTTVTAILASFITGSPLAIQIAFSHLLFNLLGCGVWYPLRVLPIFFANQLGRLVGKRRIWAIVYVLAVFYLLPILLIIIIRR</sequence>
<feature type="transmembrane region" description="Helical" evidence="6">
    <location>
        <begin position="236"/>
        <end position="264"/>
    </location>
</feature>
<dbReference type="GO" id="GO:0005436">
    <property type="term" value="F:sodium:phosphate symporter activity"/>
    <property type="evidence" value="ECO:0007669"/>
    <property type="project" value="InterPro"/>
</dbReference>
<evidence type="ECO:0008006" key="8">
    <source>
        <dbReference type="Google" id="ProtNLM"/>
    </source>
</evidence>
<organism evidence="7">
    <name type="scientific">candidate division WOR-3 bacterium</name>
    <dbReference type="NCBI Taxonomy" id="2052148"/>
    <lineage>
        <taxon>Bacteria</taxon>
        <taxon>Bacteria division WOR-3</taxon>
    </lineage>
</organism>
<name>A0A7C3UQM1_UNCW3</name>
<reference evidence="7" key="1">
    <citation type="journal article" date="2020" name="mSystems">
        <title>Genome- and Community-Level Interaction Insights into Carbon Utilization and Element Cycling Functions of Hydrothermarchaeota in Hydrothermal Sediment.</title>
        <authorList>
            <person name="Zhou Z."/>
            <person name="Liu Y."/>
            <person name="Xu W."/>
            <person name="Pan J."/>
            <person name="Luo Z.H."/>
            <person name="Li M."/>
        </authorList>
    </citation>
    <scope>NUCLEOTIDE SEQUENCE [LARGE SCALE GENOMIC DNA]</scope>
    <source>
        <strain evidence="7">SpSt-906</strain>
    </source>
</reference>
<accession>A0A7C3UQM1</accession>
<dbReference type="AlphaFoldDB" id="A0A7C3UQM1"/>
<keyword evidence="4 6" id="KW-1133">Transmembrane helix</keyword>
<feature type="transmembrane region" description="Helical" evidence="6">
    <location>
        <begin position="270"/>
        <end position="291"/>
    </location>
</feature>
<dbReference type="GO" id="GO:0005886">
    <property type="term" value="C:plasma membrane"/>
    <property type="evidence" value="ECO:0007669"/>
    <property type="project" value="UniProtKB-SubCell"/>
</dbReference>
<feature type="transmembrane region" description="Helical" evidence="6">
    <location>
        <begin position="151"/>
        <end position="169"/>
    </location>
</feature>
<dbReference type="PANTHER" id="PTHR10010">
    <property type="entry name" value="SOLUTE CARRIER FAMILY 34 SODIUM PHOSPHATE , MEMBER 2-RELATED"/>
    <property type="match status" value="1"/>
</dbReference>
<feature type="transmembrane region" description="Helical" evidence="6">
    <location>
        <begin position="88"/>
        <end position="108"/>
    </location>
</feature>
<keyword evidence="2" id="KW-1003">Cell membrane</keyword>
<dbReference type="Pfam" id="PF02690">
    <property type="entry name" value="Na_Pi_cotrans"/>
    <property type="match status" value="2"/>
</dbReference>
<evidence type="ECO:0000256" key="4">
    <source>
        <dbReference type="ARBA" id="ARBA00022989"/>
    </source>
</evidence>
<evidence type="ECO:0000256" key="2">
    <source>
        <dbReference type="ARBA" id="ARBA00022475"/>
    </source>
</evidence>
<feature type="transmembrane region" description="Helical" evidence="6">
    <location>
        <begin position="120"/>
        <end position="139"/>
    </location>
</feature>
<comment type="subcellular location">
    <subcellularLocation>
        <location evidence="1">Cell membrane</location>
        <topology evidence="1">Multi-pass membrane protein</topology>
    </subcellularLocation>
</comment>
<keyword evidence="3 6" id="KW-0812">Transmembrane</keyword>
<keyword evidence="5 6" id="KW-0472">Membrane</keyword>
<feature type="transmembrane region" description="Helical" evidence="6">
    <location>
        <begin position="189"/>
        <end position="209"/>
    </location>
</feature>
<evidence type="ECO:0000256" key="6">
    <source>
        <dbReference type="SAM" id="Phobius"/>
    </source>
</evidence>
<dbReference type="NCBIfam" id="NF037997">
    <property type="entry name" value="Na_Pi_symport"/>
    <property type="match status" value="2"/>
</dbReference>
<feature type="transmembrane region" description="Helical" evidence="6">
    <location>
        <begin position="298"/>
        <end position="318"/>
    </location>
</feature>
<evidence type="ECO:0000256" key="3">
    <source>
        <dbReference type="ARBA" id="ARBA00022692"/>
    </source>
</evidence>
<feature type="transmembrane region" description="Helical" evidence="6">
    <location>
        <begin position="53"/>
        <end position="76"/>
    </location>
</feature>
<gene>
    <name evidence="7" type="ORF">ENX07_07660</name>
</gene>
<feature type="transmembrane region" description="Helical" evidence="6">
    <location>
        <begin position="338"/>
        <end position="359"/>
    </location>
</feature>
<dbReference type="GO" id="GO:0044341">
    <property type="term" value="P:sodium-dependent phosphate transport"/>
    <property type="evidence" value="ECO:0007669"/>
    <property type="project" value="InterPro"/>
</dbReference>
<evidence type="ECO:0000313" key="7">
    <source>
        <dbReference type="EMBL" id="HGE99924.1"/>
    </source>
</evidence>
<evidence type="ECO:0000256" key="1">
    <source>
        <dbReference type="ARBA" id="ARBA00004651"/>
    </source>
</evidence>
<comment type="caution">
    <text evidence="7">The sequence shown here is derived from an EMBL/GenBank/DDBJ whole genome shotgun (WGS) entry which is preliminary data.</text>
</comment>
<evidence type="ECO:0000256" key="5">
    <source>
        <dbReference type="ARBA" id="ARBA00023136"/>
    </source>
</evidence>
<dbReference type="PANTHER" id="PTHR10010:SF46">
    <property type="entry name" value="SODIUM-DEPENDENT PHOSPHATE TRANSPORT PROTEIN 2B"/>
    <property type="match status" value="1"/>
</dbReference>
<proteinExistence type="predicted"/>
<protein>
    <recommendedName>
        <fullName evidence="8">Na/Pi cotransporter family protein</fullName>
    </recommendedName>
</protein>
<dbReference type="EMBL" id="DTMQ01000046">
    <property type="protein sequence ID" value="HGE99924.1"/>
    <property type="molecule type" value="Genomic_DNA"/>
</dbReference>